<proteinExistence type="predicted"/>
<name>A0A835Z9X3_9STRA</name>
<sequence>CTPLPQELDLSGCGSLEGFSRVSAPHLLTLTLGHCRKLELLDMGAPRLRSLVAPHCPLLGPWPLAAGNMAPLRLAALTGCKSLPSGFLACLVESCKGLKRLEVFGAGEALPGKLHWAWGHRDATLKTQAPLKSLEKLRPGLVVIRTKSQHWAAQHGSG</sequence>
<feature type="non-terminal residue" evidence="1">
    <location>
        <position position="158"/>
    </location>
</feature>
<gene>
    <name evidence="1" type="ORF">JKP88DRAFT_301186</name>
</gene>
<dbReference type="Proteomes" id="UP000664859">
    <property type="component" value="Unassembled WGS sequence"/>
</dbReference>
<accession>A0A835Z9X3</accession>
<dbReference type="AlphaFoldDB" id="A0A835Z9X3"/>
<dbReference type="Gene3D" id="3.80.10.10">
    <property type="entry name" value="Ribonuclease Inhibitor"/>
    <property type="match status" value="1"/>
</dbReference>
<dbReference type="InterPro" id="IPR032675">
    <property type="entry name" value="LRR_dom_sf"/>
</dbReference>
<organism evidence="1 2">
    <name type="scientific">Tribonema minus</name>
    <dbReference type="NCBI Taxonomy" id="303371"/>
    <lineage>
        <taxon>Eukaryota</taxon>
        <taxon>Sar</taxon>
        <taxon>Stramenopiles</taxon>
        <taxon>Ochrophyta</taxon>
        <taxon>PX clade</taxon>
        <taxon>Xanthophyceae</taxon>
        <taxon>Tribonematales</taxon>
        <taxon>Tribonemataceae</taxon>
        <taxon>Tribonema</taxon>
    </lineage>
</organism>
<protein>
    <submittedName>
        <fullName evidence="1">Uncharacterized protein</fullName>
    </submittedName>
</protein>
<evidence type="ECO:0000313" key="1">
    <source>
        <dbReference type="EMBL" id="KAG5189735.1"/>
    </source>
</evidence>
<dbReference type="EMBL" id="JAFCMP010000046">
    <property type="protein sequence ID" value="KAG5189735.1"/>
    <property type="molecule type" value="Genomic_DNA"/>
</dbReference>
<evidence type="ECO:0000313" key="2">
    <source>
        <dbReference type="Proteomes" id="UP000664859"/>
    </source>
</evidence>
<dbReference type="OrthoDB" id="198076at2759"/>
<keyword evidence="2" id="KW-1185">Reference proteome</keyword>
<dbReference type="SUPFAM" id="SSF52047">
    <property type="entry name" value="RNI-like"/>
    <property type="match status" value="1"/>
</dbReference>
<comment type="caution">
    <text evidence="1">The sequence shown here is derived from an EMBL/GenBank/DDBJ whole genome shotgun (WGS) entry which is preliminary data.</text>
</comment>
<reference evidence="1" key="1">
    <citation type="submission" date="2021-02" db="EMBL/GenBank/DDBJ databases">
        <title>First Annotated Genome of the Yellow-green Alga Tribonema minus.</title>
        <authorList>
            <person name="Mahan K.M."/>
        </authorList>
    </citation>
    <scope>NUCLEOTIDE SEQUENCE</scope>
    <source>
        <strain evidence="1">UTEX B ZZ1240</strain>
    </source>
</reference>